<dbReference type="EMBL" id="CADCVT010000092">
    <property type="protein sequence ID" value="CAA9483912.1"/>
    <property type="molecule type" value="Genomic_DNA"/>
</dbReference>
<dbReference type="SUPFAM" id="SSF53254">
    <property type="entry name" value="Phosphoglycerate mutase-like"/>
    <property type="match status" value="1"/>
</dbReference>
<dbReference type="InterPro" id="IPR029033">
    <property type="entry name" value="His_PPase_superfam"/>
</dbReference>
<dbReference type="Gene3D" id="3.40.50.1240">
    <property type="entry name" value="Phosphoglycerate mutase-like"/>
    <property type="match status" value="1"/>
</dbReference>
<name>A0A6J4RWW2_9ACTN</name>
<dbReference type="PANTHER" id="PTHR48100:SF44">
    <property type="entry name" value="PHOSPHATASE C1620.13-RELATED"/>
    <property type="match status" value="1"/>
</dbReference>
<dbReference type="GO" id="GO:0005829">
    <property type="term" value="C:cytosol"/>
    <property type="evidence" value="ECO:0007669"/>
    <property type="project" value="TreeGrafter"/>
</dbReference>
<proteinExistence type="predicted"/>
<dbReference type="CDD" id="cd07067">
    <property type="entry name" value="HP_PGM_like"/>
    <property type="match status" value="1"/>
</dbReference>
<gene>
    <name evidence="1" type="ORF">AVDCRST_MAG85-837</name>
</gene>
<keyword evidence="1" id="KW-0413">Isomerase</keyword>
<organism evidence="1">
    <name type="scientific">uncultured Solirubrobacteraceae bacterium</name>
    <dbReference type="NCBI Taxonomy" id="1162706"/>
    <lineage>
        <taxon>Bacteria</taxon>
        <taxon>Bacillati</taxon>
        <taxon>Actinomycetota</taxon>
        <taxon>Thermoleophilia</taxon>
        <taxon>Solirubrobacterales</taxon>
        <taxon>Solirubrobacteraceae</taxon>
        <taxon>environmental samples</taxon>
    </lineage>
</organism>
<protein>
    <submittedName>
        <fullName evidence="1">Phosphoglycerate mutase</fullName>
        <ecNumber evidence="1">5.4.2.1</ecNumber>
    </submittedName>
</protein>
<dbReference type="GO" id="GO:0016791">
    <property type="term" value="F:phosphatase activity"/>
    <property type="evidence" value="ECO:0007669"/>
    <property type="project" value="TreeGrafter"/>
</dbReference>
<dbReference type="AlphaFoldDB" id="A0A6J4RWW2"/>
<dbReference type="InterPro" id="IPR013078">
    <property type="entry name" value="His_Pase_superF_clade-1"/>
</dbReference>
<accession>A0A6J4RWW2</accession>
<dbReference type="EC" id="5.4.2.1" evidence="1"/>
<dbReference type="PANTHER" id="PTHR48100">
    <property type="entry name" value="BROAD-SPECIFICITY PHOSPHATASE YOR283W-RELATED"/>
    <property type="match status" value="1"/>
</dbReference>
<sequence>MSDPHHYPQRAFSLPPDATEIVLLRHGASAHAVRGESFPLVNGQGDPPLAPEGVEQAADAAERLAREELAAIFVTPLQRTSQTAAPVAAAHGLEPTVVPDLVEVHLGEWEGGEYRIRAHEGDPLIRRVIEEEDWALIPGAESMDDVAARARAGIEHIVATVGSGVSALAVLHGGIIGELCRQATGGRPFAFIHADNCSISRIVVFADGRWLLRSFNDISHLAAVGADDTVAVRADAAAGGPQHSA</sequence>
<dbReference type="Pfam" id="PF00300">
    <property type="entry name" value="His_Phos_1"/>
    <property type="match status" value="1"/>
</dbReference>
<reference evidence="1" key="1">
    <citation type="submission" date="2020-02" db="EMBL/GenBank/DDBJ databases">
        <authorList>
            <person name="Meier V. D."/>
        </authorList>
    </citation>
    <scope>NUCLEOTIDE SEQUENCE</scope>
    <source>
        <strain evidence="1">AVDCRST_MAG85</strain>
    </source>
</reference>
<evidence type="ECO:0000313" key="1">
    <source>
        <dbReference type="EMBL" id="CAA9483912.1"/>
    </source>
</evidence>
<dbReference type="GO" id="GO:0016853">
    <property type="term" value="F:isomerase activity"/>
    <property type="evidence" value="ECO:0007669"/>
    <property type="project" value="UniProtKB-KW"/>
</dbReference>
<dbReference type="InterPro" id="IPR050275">
    <property type="entry name" value="PGM_Phosphatase"/>
</dbReference>
<dbReference type="SMART" id="SM00855">
    <property type="entry name" value="PGAM"/>
    <property type="match status" value="1"/>
</dbReference>